<dbReference type="PANTHER" id="PTHR28055">
    <property type="entry name" value="ALTERED INHERITANCE OF MITOCHONDRIA PROTEIN 41, MITOCHONDRIAL"/>
    <property type="match status" value="1"/>
</dbReference>
<proteinExistence type="predicted"/>
<name>A0A1T4NGB3_9FIRM</name>
<dbReference type="Pfam" id="PF09424">
    <property type="entry name" value="YqeY"/>
    <property type="match status" value="1"/>
</dbReference>
<evidence type="ECO:0000313" key="2">
    <source>
        <dbReference type="EMBL" id="SJZ77798.1"/>
    </source>
</evidence>
<sequence length="149" mass="16891">MSLLERLTADMKEAMKAKEAGKVRLSTIRMAKSAIKNAEIEKKRELTEEEIIEVIAREVKQRRDAMEEYRKAGREDIVQQLEAEVAVLLPYLPEQLDENQLRQLIQEAIAATGAQGPKEMGKVMGYLMPKIKGRADGKLVNHLVKEYLG</sequence>
<dbReference type="GO" id="GO:0016884">
    <property type="term" value="F:carbon-nitrogen ligase activity, with glutamine as amido-N-donor"/>
    <property type="evidence" value="ECO:0007669"/>
    <property type="project" value="InterPro"/>
</dbReference>
<dbReference type="RefSeq" id="WP_078664976.1">
    <property type="nucleotide sequence ID" value="NZ_FUXM01000007.1"/>
</dbReference>
<dbReference type="InterPro" id="IPR023168">
    <property type="entry name" value="GatB_Yqey_C_2"/>
</dbReference>
<evidence type="ECO:0000256" key="1">
    <source>
        <dbReference type="SAM" id="Coils"/>
    </source>
</evidence>
<keyword evidence="3" id="KW-1185">Reference proteome</keyword>
<keyword evidence="1" id="KW-0175">Coiled coil</keyword>
<dbReference type="Gene3D" id="1.10.1510.10">
    <property type="entry name" value="Uncharacterised protein YqeY/AIM41 PF09424, N-terminal domain"/>
    <property type="match status" value="1"/>
</dbReference>
<dbReference type="InterPro" id="IPR003789">
    <property type="entry name" value="Asn/Gln_tRNA_amidoTrase-B-like"/>
</dbReference>
<gene>
    <name evidence="2" type="ORF">SAMN02745885_00876</name>
</gene>
<reference evidence="3" key="1">
    <citation type="submission" date="2017-02" db="EMBL/GenBank/DDBJ databases">
        <authorList>
            <person name="Varghese N."/>
            <person name="Submissions S."/>
        </authorList>
    </citation>
    <scope>NUCLEOTIDE SEQUENCE [LARGE SCALE GENOMIC DNA]</scope>
    <source>
        <strain evidence="3">DSM 16521</strain>
    </source>
</reference>
<dbReference type="OrthoDB" id="9794041at2"/>
<dbReference type="EMBL" id="FUXM01000007">
    <property type="protein sequence ID" value="SJZ77798.1"/>
    <property type="molecule type" value="Genomic_DNA"/>
</dbReference>
<evidence type="ECO:0000313" key="3">
    <source>
        <dbReference type="Proteomes" id="UP000189933"/>
    </source>
</evidence>
<dbReference type="InterPro" id="IPR042184">
    <property type="entry name" value="YqeY/Aim41_N"/>
</dbReference>
<accession>A0A1T4NGB3</accession>
<feature type="coiled-coil region" evidence="1">
    <location>
        <begin position="28"/>
        <end position="57"/>
    </location>
</feature>
<dbReference type="Gene3D" id="1.10.10.410">
    <property type="match status" value="1"/>
</dbReference>
<dbReference type="SUPFAM" id="SSF89095">
    <property type="entry name" value="GatB/YqeY motif"/>
    <property type="match status" value="1"/>
</dbReference>
<evidence type="ECO:0008006" key="4">
    <source>
        <dbReference type="Google" id="ProtNLM"/>
    </source>
</evidence>
<dbReference type="AlphaFoldDB" id="A0A1T4NGB3"/>
<organism evidence="2 3">
    <name type="scientific">Carboxydocella sporoproducens DSM 16521</name>
    <dbReference type="NCBI Taxonomy" id="1121270"/>
    <lineage>
        <taxon>Bacteria</taxon>
        <taxon>Bacillati</taxon>
        <taxon>Bacillota</taxon>
        <taxon>Clostridia</taxon>
        <taxon>Eubacteriales</taxon>
        <taxon>Clostridiales Family XVI. Incertae Sedis</taxon>
        <taxon>Carboxydocella</taxon>
    </lineage>
</organism>
<dbReference type="PANTHER" id="PTHR28055:SF1">
    <property type="entry name" value="ALTERED INHERITANCE OF MITOCHONDRIA PROTEIN 41, MITOCHONDRIAL"/>
    <property type="match status" value="1"/>
</dbReference>
<dbReference type="Proteomes" id="UP000189933">
    <property type="component" value="Unassembled WGS sequence"/>
</dbReference>
<protein>
    <recommendedName>
        <fullName evidence="4">GatB/YqeY domain-containing protein</fullName>
    </recommendedName>
</protein>
<dbReference type="InterPro" id="IPR019004">
    <property type="entry name" value="YqeY/Aim41"/>
</dbReference>